<dbReference type="PATRIC" id="fig|1069642.3.peg.764"/>
<evidence type="ECO:0000313" key="3">
    <source>
        <dbReference type="EMBL" id="AFY00479.1"/>
    </source>
</evidence>
<gene>
    <name evidence="3" type="ORF">Bdt_0773</name>
</gene>
<protein>
    <submittedName>
        <fullName evidence="3">Uncharacterized protein</fullName>
    </submittedName>
</protein>
<dbReference type="KEGG" id="bbat:Bdt_0773"/>
<feature type="region of interest" description="Disordered" evidence="1">
    <location>
        <begin position="23"/>
        <end position="42"/>
    </location>
</feature>
<feature type="signal peptide" evidence="2">
    <location>
        <begin position="1"/>
        <end position="22"/>
    </location>
</feature>
<dbReference type="Proteomes" id="UP000010074">
    <property type="component" value="Chromosome"/>
</dbReference>
<evidence type="ECO:0000256" key="2">
    <source>
        <dbReference type="SAM" id="SignalP"/>
    </source>
</evidence>
<reference evidence="3 4" key="1">
    <citation type="journal article" date="2012" name="BMC Genomics">
        <title>Genome analysis of a simultaneously predatory and prey-independent, novel Bdellovibrio bacteriovorus from the River Tiber, supports in silico predictions of both ancient and recent lateral gene transfer from diverse bacteria.</title>
        <authorList>
            <person name="Hobley L."/>
            <person name="Lerner T.R."/>
            <person name="Williams L.E."/>
            <person name="Lambert C."/>
            <person name="Till R."/>
            <person name="Milner D.S."/>
            <person name="Basford S.M."/>
            <person name="Capeness M.J."/>
            <person name="Fenton A.K."/>
            <person name="Atterbury R.J."/>
            <person name="Harris M.A."/>
            <person name="Sockett R.E."/>
        </authorList>
    </citation>
    <scope>NUCLEOTIDE SEQUENCE [LARGE SCALE GENOMIC DNA]</scope>
    <source>
        <strain evidence="3 4">Tiberius</strain>
    </source>
</reference>
<sequence>MKINLIYSIAMMLLIAFSVAKATDSSSENKKGAPQTPLFYFH</sequence>
<feature type="chain" id="PRO_5003914102" evidence="2">
    <location>
        <begin position="23"/>
        <end position="42"/>
    </location>
</feature>
<organism evidence="3 4">
    <name type="scientific">Bdellovibrio bacteriovorus str. Tiberius</name>
    <dbReference type="NCBI Taxonomy" id="1069642"/>
    <lineage>
        <taxon>Bacteria</taxon>
        <taxon>Pseudomonadati</taxon>
        <taxon>Bdellovibrionota</taxon>
        <taxon>Bdellovibrionia</taxon>
        <taxon>Bdellovibrionales</taxon>
        <taxon>Pseudobdellovibrionaceae</taxon>
        <taxon>Bdellovibrio</taxon>
    </lineage>
</organism>
<evidence type="ECO:0000256" key="1">
    <source>
        <dbReference type="SAM" id="MobiDB-lite"/>
    </source>
</evidence>
<proteinExistence type="predicted"/>
<dbReference type="EMBL" id="CP002930">
    <property type="protein sequence ID" value="AFY00479.1"/>
    <property type="molecule type" value="Genomic_DNA"/>
</dbReference>
<dbReference type="HOGENOM" id="CLU_3247786_0_0_7"/>
<evidence type="ECO:0000313" key="4">
    <source>
        <dbReference type="Proteomes" id="UP000010074"/>
    </source>
</evidence>
<name>K7Z7Z5_BDEBC</name>
<accession>K7Z7Z5</accession>
<dbReference type="AlphaFoldDB" id="K7Z7Z5"/>
<keyword evidence="2" id="KW-0732">Signal</keyword>